<dbReference type="Gene3D" id="3.20.20.370">
    <property type="entry name" value="Glycoside hydrolase/deacetylase"/>
    <property type="match status" value="1"/>
</dbReference>
<evidence type="ECO:0000256" key="1">
    <source>
        <dbReference type="SAM" id="MobiDB-lite"/>
    </source>
</evidence>
<feature type="region of interest" description="Disordered" evidence="1">
    <location>
        <begin position="373"/>
        <end position="396"/>
    </location>
</feature>
<protein>
    <submittedName>
        <fullName evidence="2">Uncharacterized conserved protein YibQ, putative polysaccharide deacetylase 2 family</fullName>
    </submittedName>
</protein>
<gene>
    <name evidence="2" type="ORF">BECKTUN1418D_GA0071000_100434</name>
</gene>
<sequence length="396" mass="44779">MIYVLKYRKNKISEKVGVWLKKCPLSALARSANMFYLLRILSPTINKYCWFLSTYHQNPIQIQQDCRHRTNTFRLMAILLWFMGSPGIALADSSSEKTQGQENSSFLYASPYITSTRSPDSPHTGSSEKYPEKQYPTIHLPRTKPLVSIIIDDLGYRFAEGVEAINLPGPVTFSIIPHTPYARKLSDLAHKLDKEILLHIPMEPQADHYLEPGGLTTRMTRAKLIESIRSSITSLPHARGLSNHMGSLLTRQVKPMRWVMEAILEHGKNLYFVDSRTTADTVALTTAKQYGIPTLQRDVFLDHESNVDAILIQLHQMIRIAKTKGSALGLAHPRPETLHALNHALPELEDRDVTLVPVSMLLKEQMRKRQKFASGMVKNKLDSDSTLPTTSTQSIQ</sequence>
<organism evidence="2">
    <name type="scientific">Candidatus Kentrum sp. TUN</name>
    <dbReference type="NCBI Taxonomy" id="2126343"/>
    <lineage>
        <taxon>Bacteria</taxon>
        <taxon>Pseudomonadati</taxon>
        <taxon>Pseudomonadota</taxon>
        <taxon>Gammaproteobacteria</taxon>
        <taxon>Candidatus Kentrum</taxon>
    </lineage>
</organism>
<dbReference type="InterPro" id="IPR011330">
    <property type="entry name" value="Glyco_hydro/deAcase_b/a-brl"/>
</dbReference>
<feature type="compositionally biased region" description="Polar residues" evidence="1">
    <location>
        <begin position="113"/>
        <end position="127"/>
    </location>
</feature>
<dbReference type="AlphaFoldDB" id="A0A450ZBJ6"/>
<feature type="region of interest" description="Disordered" evidence="1">
    <location>
        <begin position="113"/>
        <end position="132"/>
    </location>
</feature>
<dbReference type="SUPFAM" id="SSF88713">
    <property type="entry name" value="Glycoside hydrolase/deacetylase"/>
    <property type="match status" value="1"/>
</dbReference>
<name>A0A450ZBJ6_9GAMM</name>
<accession>A0A450ZBJ6</accession>
<dbReference type="EMBL" id="CAADFX010000004">
    <property type="protein sequence ID" value="VFK51028.1"/>
    <property type="molecule type" value="Genomic_DNA"/>
</dbReference>
<dbReference type="InterPro" id="IPR006837">
    <property type="entry name" value="Divergent_DAC"/>
</dbReference>
<reference evidence="2" key="1">
    <citation type="submission" date="2019-02" db="EMBL/GenBank/DDBJ databases">
        <authorList>
            <person name="Gruber-Vodicka R. H."/>
            <person name="Seah K. B. B."/>
        </authorList>
    </citation>
    <scope>NUCLEOTIDE SEQUENCE</scope>
    <source>
        <strain evidence="2">BECK_BY1</strain>
    </source>
</reference>
<dbReference type="Pfam" id="PF04748">
    <property type="entry name" value="Polysacc_deac_2"/>
    <property type="match status" value="1"/>
</dbReference>
<proteinExistence type="predicted"/>
<dbReference type="CDD" id="cd10936">
    <property type="entry name" value="CE4_DAC2"/>
    <property type="match status" value="1"/>
</dbReference>
<dbReference type="PANTHER" id="PTHR30105:SF2">
    <property type="entry name" value="DIVERGENT POLYSACCHARIDE DEACETYLASE SUPERFAMILY"/>
    <property type="match status" value="1"/>
</dbReference>
<evidence type="ECO:0000313" key="2">
    <source>
        <dbReference type="EMBL" id="VFK51028.1"/>
    </source>
</evidence>
<dbReference type="GO" id="GO:0005975">
    <property type="term" value="P:carbohydrate metabolic process"/>
    <property type="evidence" value="ECO:0007669"/>
    <property type="project" value="InterPro"/>
</dbReference>
<feature type="compositionally biased region" description="Low complexity" evidence="1">
    <location>
        <begin position="384"/>
        <end position="396"/>
    </location>
</feature>
<dbReference type="PANTHER" id="PTHR30105">
    <property type="entry name" value="UNCHARACTERIZED YIBQ-RELATED"/>
    <property type="match status" value="1"/>
</dbReference>